<feature type="compositionally biased region" description="Acidic residues" evidence="5">
    <location>
        <begin position="7"/>
        <end position="35"/>
    </location>
</feature>
<evidence type="ECO:0000256" key="1">
    <source>
        <dbReference type="ARBA" id="ARBA00022723"/>
    </source>
</evidence>
<dbReference type="GO" id="GO:0008270">
    <property type="term" value="F:zinc ion binding"/>
    <property type="evidence" value="ECO:0007669"/>
    <property type="project" value="UniProtKB-KW"/>
</dbReference>
<dbReference type="PROSITE" id="PS50016">
    <property type="entry name" value="ZF_PHD_2"/>
    <property type="match status" value="1"/>
</dbReference>
<dbReference type="InterPro" id="IPR001841">
    <property type="entry name" value="Znf_RING"/>
</dbReference>
<feature type="compositionally biased region" description="Polar residues" evidence="5">
    <location>
        <begin position="1386"/>
        <end position="1402"/>
    </location>
</feature>
<feature type="compositionally biased region" description="Basic and acidic residues" evidence="5">
    <location>
        <begin position="1001"/>
        <end position="1018"/>
    </location>
</feature>
<name>A0A7R9BNW8_9CRUS</name>
<feature type="region of interest" description="Disordered" evidence="5">
    <location>
        <begin position="273"/>
        <end position="328"/>
    </location>
</feature>
<feature type="compositionally biased region" description="Low complexity" evidence="5">
    <location>
        <begin position="521"/>
        <end position="557"/>
    </location>
</feature>
<dbReference type="SMART" id="SM00249">
    <property type="entry name" value="PHD"/>
    <property type="match status" value="1"/>
</dbReference>
<feature type="compositionally biased region" description="Low complexity" evidence="5">
    <location>
        <begin position="1059"/>
        <end position="1069"/>
    </location>
</feature>
<feature type="compositionally biased region" description="Low complexity" evidence="5">
    <location>
        <begin position="1631"/>
        <end position="1642"/>
    </location>
</feature>
<dbReference type="Gene3D" id="3.30.40.10">
    <property type="entry name" value="Zinc/RING finger domain, C3HC4 (zinc finger)"/>
    <property type="match status" value="2"/>
</dbReference>
<evidence type="ECO:0000256" key="4">
    <source>
        <dbReference type="PROSITE-ProRule" id="PRU00175"/>
    </source>
</evidence>
<reference evidence="8" key="1">
    <citation type="submission" date="2020-11" db="EMBL/GenBank/DDBJ databases">
        <authorList>
            <person name="Tran Van P."/>
        </authorList>
    </citation>
    <scope>NUCLEOTIDE SEQUENCE</scope>
</reference>
<feature type="compositionally biased region" description="Low complexity" evidence="5">
    <location>
        <begin position="1367"/>
        <end position="1384"/>
    </location>
</feature>
<feature type="compositionally biased region" description="Basic and acidic residues" evidence="5">
    <location>
        <begin position="742"/>
        <end position="759"/>
    </location>
</feature>
<feature type="compositionally biased region" description="Polar residues" evidence="5">
    <location>
        <begin position="495"/>
        <end position="509"/>
    </location>
</feature>
<feature type="compositionally biased region" description="Basic and acidic residues" evidence="5">
    <location>
        <begin position="1947"/>
        <end position="1963"/>
    </location>
</feature>
<feature type="compositionally biased region" description="Low complexity" evidence="5">
    <location>
        <begin position="1206"/>
        <end position="1222"/>
    </location>
</feature>
<feature type="compositionally biased region" description="Basic and acidic residues" evidence="5">
    <location>
        <begin position="1517"/>
        <end position="1536"/>
    </location>
</feature>
<protein>
    <recommendedName>
        <fullName evidence="10">PHD and RING finger domain-containing protein 1</fullName>
    </recommendedName>
</protein>
<keyword evidence="2 4" id="KW-0863">Zinc-finger</keyword>
<dbReference type="Pfam" id="PF13639">
    <property type="entry name" value="zf-RING_2"/>
    <property type="match status" value="1"/>
</dbReference>
<feature type="compositionally biased region" description="Basic residues" evidence="5">
    <location>
        <begin position="1157"/>
        <end position="1171"/>
    </location>
</feature>
<feature type="region of interest" description="Disordered" evidence="5">
    <location>
        <begin position="495"/>
        <end position="1593"/>
    </location>
</feature>
<evidence type="ECO:0008006" key="10">
    <source>
        <dbReference type="Google" id="ProtNLM"/>
    </source>
</evidence>
<evidence type="ECO:0000313" key="8">
    <source>
        <dbReference type="EMBL" id="CAD7277969.1"/>
    </source>
</evidence>
<dbReference type="CDD" id="cd16635">
    <property type="entry name" value="mRING-HC-C3HC3D_PHRF1"/>
    <property type="match status" value="1"/>
</dbReference>
<dbReference type="OrthoDB" id="1935339at2759"/>
<dbReference type="PANTHER" id="PTHR12618">
    <property type="entry name" value="PHD AND RING FINGER DOMAIN-CONTAINING PROTEIN 1"/>
    <property type="match status" value="1"/>
</dbReference>
<feature type="region of interest" description="Disordered" evidence="5">
    <location>
        <begin position="1848"/>
        <end position="1977"/>
    </location>
</feature>
<feature type="compositionally biased region" description="Polar residues" evidence="5">
    <location>
        <begin position="896"/>
        <end position="907"/>
    </location>
</feature>
<dbReference type="InterPro" id="IPR001965">
    <property type="entry name" value="Znf_PHD"/>
</dbReference>
<evidence type="ECO:0000256" key="2">
    <source>
        <dbReference type="ARBA" id="ARBA00022771"/>
    </source>
</evidence>
<dbReference type="Pfam" id="PF00628">
    <property type="entry name" value="PHD"/>
    <property type="match status" value="1"/>
</dbReference>
<dbReference type="SUPFAM" id="SSF57903">
    <property type="entry name" value="FYVE/PHD zinc finger"/>
    <property type="match status" value="1"/>
</dbReference>
<proteinExistence type="predicted"/>
<feature type="region of interest" description="Disordered" evidence="5">
    <location>
        <begin position="353"/>
        <end position="379"/>
    </location>
</feature>
<feature type="compositionally biased region" description="Basic and acidic residues" evidence="5">
    <location>
        <begin position="800"/>
        <end position="823"/>
    </location>
</feature>
<dbReference type="CDD" id="cd15536">
    <property type="entry name" value="PHD_PHRF1"/>
    <property type="match status" value="1"/>
</dbReference>
<dbReference type="InterPro" id="IPR013083">
    <property type="entry name" value="Znf_RING/FYVE/PHD"/>
</dbReference>
<feature type="compositionally biased region" description="Polar residues" evidence="5">
    <location>
        <begin position="1021"/>
        <end position="1031"/>
    </location>
</feature>
<feature type="region of interest" description="Disordered" evidence="5">
    <location>
        <begin position="1631"/>
        <end position="1767"/>
    </location>
</feature>
<feature type="compositionally biased region" description="Low complexity" evidence="5">
    <location>
        <begin position="1435"/>
        <end position="1448"/>
    </location>
</feature>
<dbReference type="EMBL" id="OA883110">
    <property type="protein sequence ID" value="CAD7277969.1"/>
    <property type="molecule type" value="Genomic_DNA"/>
</dbReference>
<dbReference type="Pfam" id="PF23030">
    <property type="entry name" value="SCAF11-like_C"/>
    <property type="match status" value="1"/>
</dbReference>
<feature type="compositionally biased region" description="Polar residues" evidence="5">
    <location>
        <begin position="1683"/>
        <end position="1696"/>
    </location>
</feature>
<dbReference type="PANTHER" id="PTHR12618:SF20">
    <property type="entry name" value="PHD AND RING FINGER DOMAIN-CONTAINING PROTEIN 1"/>
    <property type="match status" value="1"/>
</dbReference>
<keyword evidence="9" id="KW-1185">Reference proteome</keyword>
<dbReference type="PROSITE" id="PS01359">
    <property type="entry name" value="ZF_PHD_1"/>
    <property type="match status" value="1"/>
</dbReference>
<dbReference type="Proteomes" id="UP000678499">
    <property type="component" value="Unassembled WGS sequence"/>
</dbReference>
<feature type="compositionally biased region" description="Low complexity" evidence="5">
    <location>
        <begin position="425"/>
        <end position="450"/>
    </location>
</feature>
<feature type="compositionally biased region" description="Basic residues" evidence="5">
    <location>
        <begin position="1237"/>
        <end position="1273"/>
    </location>
</feature>
<dbReference type="InterPro" id="IPR017907">
    <property type="entry name" value="Znf_RING_CS"/>
</dbReference>
<evidence type="ECO:0000256" key="3">
    <source>
        <dbReference type="ARBA" id="ARBA00022833"/>
    </source>
</evidence>
<feature type="compositionally biased region" description="Polar residues" evidence="5">
    <location>
        <begin position="1864"/>
        <end position="1880"/>
    </location>
</feature>
<gene>
    <name evidence="8" type="ORF">NMOB1V02_LOCUS5685</name>
</gene>
<feature type="compositionally biased region" description="Acidic residues" evidence="5">
    <location>
        <begin position="871"/>
        <end position="881"/>
    </location>
</feature>
<evidence type="ECO:0000256" key="5">
    <source>
        <dbReference type="SAM" id="MobiDB-lite"/>
    </source>
</evidence>
<dbReference type="PROSITE" id="PS00518">
    <property type="entry name" value="ZF_RING_1"/>
    <property type="match status" value="1"/>
</dbReference>
<sequence length="2063" mass="226724">MDRSEDVPVDEEAESDESSNEDDDDSDDEGGEEGEAGGLDSSSEDESTVRCPICLAKLRDKVVGNPEPCDHVFCLECIDEWAKNVNTCPIDRLEFDLILIRDVLDGPVVGNLGVGKAAGEEPQAELIDVNDVTHCEVCGDSDREDRLLLCDGCDAGYHLECLNPPLSRVPIEEWYCPDCDPVERRTRFAREAGINEAELLSLMDAGDANMHMIERSQQQERRMRAIPRTRHSERVLAVIDQRRRATESSGRLSPMSAAIEAVASGAVPIPRLTWCSNPTRRTRKAPKRRKRATTKKRGTTKKKGKRTTKKKGRKATRRSRPVPQTSITSTRCRIAAVLGIKIGDVDPRVRGGSSRGNFVRLTPPEARVGPRGAMPPIAREGPASMRALSLLRYRSGIPNLDLFGSEPCLDPSDDEFDVPGLAQPSSSVLSQSRASSSSSVSVSRLKSAVVDDPARENCTPTFDVLGSILNTQDMLLSKSSHLVVSRYGKVTATRSVTATPTSPNLSNGSVHPKKRAVAQYSGEPSSSGSSPDSNADSSRSDGAPSSSSSSGSTSLPTADRNSTEHVGTGGSPSPDIMRKKRGSGERESSRETSPHLDYSNEYPQLSQQRKSPTQPRTQTPPPERNDEPDEEPAEEPDAYSDAEVHSSSDEEERETDSKKPDEEAPPVEDKRAEEPENPAEEECVQDVNDAGNSSVEPPTENATEETEENKEESIEKSPVENAESLECKKSSPFPKDAEDEDKLPSRPESENSGKEKIPVDDDEQEETLTDSLRETHLGNEELVPSSEELDERISALLEPESEKPEEKELETEVHASHETKIISEEASGPKEAMLDGENVEVESECKPDNVEIESECGTNTEFEAKLRAENIPEEGEIDGDAELSNQVDNMVPPDTENISDNNESIEFSLSEEGEISEDEARLKPSSPLHVPHYAPAPRRFTPPPPYPETVLEDRLQMLEQNMEPSPHRDGQDPLWRRSNLKHKERSYRTVTTKGERKKKPSSLEKEPYNVRQIVESKRKGQVSNVPRSTLSPLKRKLSLDDHSTTTPSVAENLPRGPRRSFSPRSWSRSPTPPPPRRRKRSPSFPPNPPASAVEHDRRWHSPPPPSSSTPSSRKRRVSRKRKRRSPSPLPLPPRRFSSSRSRSFSASSSFSAEERWRRRSGERRRRKRRSSASRSRTVERRRSTSGRRRRGRKGGRSRTRSRTRSRSVSFSRSVSSLSLLSEPGRRNKPKRNDRGFEKRRRSRSRSRSRSVSRSRRGRRRSRTRTPPRHRQRSRSREVNVPAKSSGSTSKNKPKSKRDPEKPAVKSAPLPKPASSSSSNRKGNKETPPTKVVKKKKKNKAVSGPAPPVPVVETPAVKELKKSKKVVKSASKQSSSVASSQVVSKRVISSDNRLTVCVNFSQPDNRRSKSSSPKTSSAPVAAGDRKRKKEKRSKGESSSSNNTGNSSRKAGVKEKQDVPPVSSSGRGGDIGLSRSKRRKRDVVVVDLSDNDGGDRHSDDDDVVVLEKTASISLPDSPPPERRAPRTPSPEKERRPQTPEKPPLKFSLGKTLGSRQIRANVLGDDPDSEPEAEANQESQEKQTVPPLLPPPAVPSALLLPMAPQTGGLLGEISKLMLARERAAVLERDRLNAAVAAAAAQQQQQTTGNDTYDPFEPTRSPSPLMDEAEASRDSAGTPVQDEDPVSNCQSQQGIENSMNDSRKGSKETATISIVPLSSLCSSSNNNNNNANAMTTGESSPSGAETDMFARTPAASPPPDGVTTPAPQSSTVAAAASTTSTTTIMSDNDVITIDDAGDDDVNLSSALGEETANRNGVELRVRGEELMHPSVQQQVQPSVDLSSMLQAQAVPVSEVTAQHHQQQRQQQVSNVLNRSPTSPYSPGSSEGDDLFAPPPDDVLKSRTKSKKPDARKTRSPKKQMSSRGQYDKPKLSKTAFDALFQGSPSSPQPARGDKRDGHKKPKSDATGKENGNSRILEDLPSSAVDMQIKDKFFEKVQRQNRAAEEVKLALKPHYSARRISKEAYKAILGKCVPKITKNKKPINPIKVQQLVDMYVTREAKNRRKSHA</sequence>
<dbReference type="InterPro" id="IPR047157">
    <property type="entry name" value="PHRF1/Atg35"/>
</dbReference>
<feature type="compositionally biased region" description="Acidic residues" evidence="5">
    <location>
        <begin position="675"/>
        <end position="684"/>
    </location>
</feature>
<dbReference type="InterPro" id="IPR011011">
    <property type="entry name" value="Znf_FYVE_PHD"/>
</dbReference>
<dbReference type="InterPro" id="IPR057031">
    <property type="entry name" value="SFR19-like_C"/>
</dbReference>
<feature type="domain" description="RING-type" evidence="7">
    <location>
        <begin position="51"/>
        <end position="92"/>
    </location>
</feature>
<dbReference type="PROSITE" id="PS50089">
    <property type="entry name" value="ZF_RING_2"/>
    <property type="match status" value="1"/>
</dbReference>
<feature type="compositionally biased region" description="Polar residues" evidence="5">
    <location>
        <begin position="1730"/>
        <end position="1739"/>
    </location>
</feature>
<dbReference type="SUPFAM" id="SSF57850">
    <property type="entry name" value="RING/U-box"/>
    <property type="match status" value="1"/>
</dbReference>
<keyword evidence="3" id="KW-0862">Zinc</keyword>
<feature type="compositionally biased region" description="Low complexity" evidence="5">
    <location>
        <begin position="1713"/>
        <end position="1729"/>
    </location>
</feature>
<keyword evidence="1" id="KW-0479">Metal-binding</keyword>
<feature type="region of interest" description="Disordered" evidence="5">
    <location>
        <begin position="413"/>
        <end position="456"/>
    </location>
</feature>
<evidence type="ECO:0000259" key="7">
    <source>
        <dbReference type="PROSITE" id="PS50089"/>
    </source>
</evidence>
<evidence type="ECO:0000259" key="6">
    <source>
        <dbReference type="PROSITE" id="PS50016"/>
    </source>
</evidence>
<feature type="compositionally biased region" description="Low complexity" evidence="5">
    <location>
        <begin position="1134"/>
        <end position="1151"/>
    </location>
</feature>
<accession>A0A7R9BNW8</accession>
<organism evidence="8">
    <name type="scientific">Notodromas monacha</name>
    <dbReference type="NCBI Taxonomy" id="399045"/>
    <lineage>
        <taxon>Eukaryota</taxon>
        <taxon>Metazoa</taxon>
        <taxon>Ecdysozoa</taxon>
        <taxon>Arthropoda</taxon>
        <taxon>Crustacea</taxon>
        <taxon>Oligostraca</taxon>
        <taxon>Ostracoda</taxon>
        <taxon>Podocopa</taxon>
        <taxon>Podocopida</taxon>
        <taxon>Cypridocopina</taxon>
        <taxon>Cypridoidea</taxon>
        <taxon>Cyprididae</taxon>
        <taxon>Notodromas</taxon>
    </lineage>
</organism>
<feature type="compositionally biased region" description="Acidic residues" evidence="5">
    <location>
        <begin position="626"/>
        <end position="640"/>
    </location>
</feature>
<feature type="compositionally biased region" description="Basic residues" evidence="5">
    <location>
        <begin position="280"/>
        <end position="320"/>
    </location>
</feature>
<feature type="region of interest" description="Disordered" evidence="5">
    <location>
        <begin position="1"/>
        <end position="45"/>
    </location>
</feature>
<dbReference type="SMART" id="SM00184">
    <property type="entry name" value="RING"/>
    <property type="match status" value="2"/>
</dbReference>
<feature type="compositionally biased region" description="Basic and acidic residues" evidence="5">
    <location>
        <begin position="582"/>
        <end position="594"/>
    </location>
</feature>
<feature type="compositionally biased region" description="Low complexity" evidence="5">
    <location>
        <begin position="1854"/>
        <end position="1863"/>
    </location>
</feature>
<dbReference type="InterPro" id="IPR019786">
    <property type="entry name" value="Zinc_finger_PHD-type_CS"/>
</dbReference>
<dbReference type="InterPro" id="IPR019787">
    <property type="entry name" value="Znf_PHD-finger"/>
</dbReference>
<feature type="compositionally biased region" description="Basic residues" evidence="5">
    <location>
        <begin position="1112"/>
        <end position="1125"/>
    </location>
</feature>
<feature type="compositionally biased region" description="Low complexity" evidence="5">
    <location>
        <begin position="1304"/>
        <end position="1318"/>
    </location>
</feature>
<feature type="compositionally biased region" description="Basic residues" evidence="5">
    <location>
        <begin position="1183"/>
        <end position="1205"/>
    </location>
</feature>
<feature type="compositionally biased region" description="Low complexity" evidence="5">
    <location>
        <begin position="607"/>
        <end position="617"/>
    </location>
</feature>
<feature type="compositionally biased region" description="Acidic residues" evidence="5">
    <location>
        <begin position="1562"/>
        <end position="1572"/>
    </location>
</feature>
<dbReference type="EMBL" id="CAJPEX010001073">
    <property type="protein sequence ID" value="CAG0918121.1"/>
    <property type="molecule type" value="Genomic_DNA"/>
</dbReference>
<feature type="compositionally biased region" description="Basic and acidic residues" evidence="5">
    <location>
        <begin position="655"/>
        <end position="674"/>
    </location>
</feature>
<feature type="domain" description="PHD-type" evidence="6">
    <location>
        <begin position="132"/>
        <end position="182"/>
    </location>
</feature>
<evidence type="ECO:0000313" key="9">
    <source>
        <dbReference type="Proteomes" id="UP000678499"/>
    </source>
</evidence>
<feature type="compositionally biased region" description="Basic and acidic residues" evidence="5">
    <location>
        <begin position="965"/>
        <end position="975"/>
    </location>
</feature>